<comment type="cofactor">
    <cofactor evidence="1">
        <name>Fe(2+)</name>
        <dbReference type="ChEBI" id="CHEBI:29033"/>
    </cofactor>
</comment>
<dbReference type="EMBL" id="JAVRRD010000009">
    <property type="protein sequence ID" value="KAK5055228.1"/>
    <property type="molecule type" value="Genomic_DNA"/>
</dbReference>
<keyword evidence="6" id="KW-0408">Iron</keyword>
<dbReference type="InterPro" id="IPR003819">
    <property type="entry name" value="TauD/TfdA-like"/>
</dbReference>
<evidence type="ECO:0000256" key="6">
    <source>
        <dbReference type="ARBA" id="ARBA00023004"/>
    </source>
</evidence>
<gene>
    <name evidence="9" type="ORF">LTR84_012978</name>
</gene>
<keyword evidence="4" id="KW-0223">Dioxygenase</keyword>
<keyword evidence="10" id="KW-1185">Reference proteome</keyword>
<evidence type="ECO:0000313" key="9">
    <source>
        <dbReference type="EMBL" id="KAK5055228.1"/>
    </source>
</evidence>
<dbReference type="GO" id="GO:0016706">
    <property type="term" value="F:2-oxoglutarate-dependent dioxygenase activity"/>
    <property type="evidence" value="ECO:0007669"/>
    <property type="project" value="TreeGrafter"/>
</dbReference>
<evidence type="ECO:0000256" key="7">
    <source>
        <dbReference type="SAM" id="MobiDB-lite"/>
    </source>
</evidence>
<reference evidence="9 10" key="1">
    <citation type="submission" date="2023-08" db="EMBL/GenBank/DDBJ databases">
        <title>Black Yeasts Isolated from many extreme environments.</title>
        <authorList>
            <person name="Coleine C."/>
            <person name="Stajich J.E."/>
            <person name="Selbmann L."/>
        </authorList>
    </citation>
    <scope>NUCLEOTIDE SEQUENCE [LARGE SCALE GENOMIC DNA]</scope>
    <source>
        <strain evidence="9 10">CCFEE 5792</strain>
    </source>
</reference>
<keyword evidence="5" id="KW-0560">Oxidoreductase</keyword>
<dbReference type="InterPro" id="IPR051323">
    <property type="entry name" value="AtsK-like"/>
</dbReference>
<accession>A0AAV9NFQ6</accession>
<comment type="caution">
    <text evidence="9">The sequence shown here is derived from an EMBL/GenBank/DDBJ whole genome shotgun (WGS) entry which is preliminary data.</text>
</comment>
<dbReference type="GO" id="GO:0046872">
    <property type="term" value="F:metal ion binding"/>
    <property type="evidence" value="ECO:0007669"/>
    <property type="project" value="UniProtKB-KW"/>
</dbReference>
<dbReference type="GO" id="GO:0005737">
    <property type="term" value="C:cytoplasm"/>
    <property type="evidence" value="ECO:0007669"/>
    <property type="project" value="TreeGrafter"/>
</dbReference>
<dbReference type="AlphaFoldDB" id="A0AAV9NFQ6"/>
<evidence type="ECO:0000256" key="5">
    <source>
        <dbReference type="ARBA" id="ARBA00023002"/>
    </source>
</evidence>
<dbReference type="SUPFAM" id="SSF51197">
    <property type="entry name" value="Clavaminate synthase-like"/>
    <property type="match status" value="1"/>
</dbReference>
<organism evidence="9 10">
    <name type="scientific">Exophiala bonariae</name>
    <dbReference type="NCBI Taxonomy" id="1690606"/>
    <lineage>
        <taxon>Eukaryota</taxon>
        <taxon>Fungi</taxon>
        <taxon>Dikarya</taxon>
        <taxon>Ascomycota</taxon>
        <taxon>Pezizomycotina</taxon>
        <taxon>Eurotiomycetes</taxon>
        <taxon>Chaetothyriomycetidae</taxon>
        <taxon>Chaetothyriales</taxon>
        <taxon>Herpotrichiellaceae</taxon>
        <taxon>Exophiala</taxon>
    </lineage>
</organism>
<dbReference type="PANTHER" id="PTHR30468:SF10">
    <property type="entry name" value="TAUD_TFDA-LIKE DOMAIN-CONTAINING PROTEIN"/>
    <property type="match status" value="1"/>
</dbReference>
<feature type="domain" description="TauD/TfdA-like" evidence="8">
    <location>
        <begin position="30"/>
        <end position="318"/>
    </location>
</feature>
<dbReference type="RefSeq" id="XP_064707659.1">
    <property type="nucleotide sequence ID" value="XM_064856483.1"/>
</dbReference>
<keyword evidence="3" id="KW-0479">Metal-binding</keyword>
<dbReference type="GeneID" id="89981114"/>
<dbReference type="Gene3D" id="3.60.130.10">
    <property type="entry name" value="Clavaminate synthase-like"/>
    <property type="match status" value="1"/>
</dbReference>
<protein>
    <recommendedName>
        <fullName evidence="8">TauD/TfdA-like domain-containing protein</fullName>
    </recommendedName>
</protein>
<dbReference type="Pfam" id="PF02668">
    <property type="entry name" value="TauD"/>
    <property type="match status" value="1"/>
</dbReference>
<evidence type="ECO:0000256" key="3">
    <source>
        <dbReference type="ARBA" id="ARBA00022723"/>
    </source>
</evidence>
<feature type="region of interest" description="Disordered" evidence="7">
    <location>
        <begin position="393"/>
        <end position="413"/>
    </location>
</feature>
<evidence type="ECO:0000256" key="2">
    <source>
        <dbReference type="ARBA" id="ARBA00005896"/>
    </source>
</evidence>
<dbReference type="InterPro" id="IPR042098">
    <property type="entry name" value="TauD-like_sf"/>
</dbReference>
<dbReference type="Proteomes" id="UP001358417">
    <property type="component" value="Unassembled WGS sequence"/>
</dbReference>
<comment type="similarity">
    <text evidence="2">Belongs to the TfdA dioxygenase family.</text>
</comment>
<sequence>MGSVSALKLRSQRLTNSGSIDHLEYVDSSPIIGREYPTAKLKDMLNASNSEEQLRDLAITICERGVVFFRAPQDDLTIDEQKKITELLGSLTTRPKDHTLAIHPLFNDPNNIPMADGTTDKNIYVINSEAMKKLYKTMKNRPDASSEPRDLSREWHSDALFEECPADFSFLRMQDTPPAGGDTLWVSGYEIYDRMSPPMQRFLESLTAECAQPVFRSAVEAGGYELVSPRGSPLNAGDKFAPHHPVVRTHPVTGWKSVFAGVGLHVSRIDDVYGYEDQMIREYVMRLITRNHDCIARMHWTKQACAIWSNACTLHAATVSGLRAFCSPLIPLVHDSLIWVQIHISPELDTASFLDPKLHIPYFEGQHLTLELQPDTHLVDGIRTGVRASGVGEKPYLDPASTGRREGLGLPRF</sequence>
<proteinExistence type="inferred from homology"/>
<dbReference type="PANTHER" id="PTHR30468">
    <property type="entry name" value="ALPHA-KETOGLUTARATE-DEPENDENT SULFONATE DIOXYGENASE"/>
    <property type="match status" value="1"/>
</dbReference>
<evidence type="ECO:0000259" key="8">
    <source>
        <dbReference type="Pfam" id="PF02668"/>
    </source>
</evidence>
<evidence type="ECO:0000256" key="4">
    <source>
        <dbReference type="ARBA" id="ARBA00022964"/>
    </source>
</evidence>
<name>A0AAV9NFQ6_9EURO</name>
<evidence type="ECO:0000313" key="10">
    <source>
        <dbReference type="Proteomes" id="UP001358417"/>
    </source>
</evidence>
<evidence type="ECO:0000256" key="1">
    <source>
        <dbReference type="ARBA" id="ARBA00001954"/>
    </source>
</evidence>